<keyword evidence="2" id="KW-0503">Monooxygenase</keyword>
<dbReference type="InterPro" id="IPR011008">
    <property type="entry name" value="Dimeric_a/b-barrel"/>
</dbReference>
<sequence>MRTYPDPPYYVVVFTSRRTPGDNGYSDSAARLDEIAAQQPGYLGHDSARSSPELGITVSYWKDEESISAWKRHIEHTPIRNRGRAEWYETYEVHVAKVERSYFFERDQLDTLPVDG</sequence>
<name>A0A1I1AY03_9PSEU</name>
<dbReference type="PANTHER" id="PTHR37811">
    <property type="entry name" value="BLL5343 PROTEIN"/>
    <property type="match status" value="1"/>
</dbReference>
<dbReference type="SUPFAM" id="SSF54909">
    <property type="entry name" value="Dimeric alpha+beta barrel"/>
    <property type="match status" value="1"/>
</dbReference>
<dbReference type="OrthoDB" id="9797060at2"/>
<dbReference type="AlphaFoldDB" id="A0A1I1AY03"/>
<dbReference type="InterPro" id="IPR007138">
    <property type="entry name" value="ABM_dom"/>
</dbReference>
<dbReference type="EMBL" id="FOKG01000010">
    <property type="protein sequence ID" value="SFB41250.1"/>
    <property type="molecule type" value="Genomic_DNA"/>
</dbReference>
<evidence type="ECO:0000313" key="2">
    <source>
        <dbReference type="EMBL" id="SFB41250.1"/>
    </source>
</evidence>
<feature type="domain" description="ABM" evidence="1">
    <location>
        <begin position="23"/>
        <end position="76"/>
    </location>
</feature>
<dbReference type="Proteomes" id="UP000243799">
    <property type="component" value="Unassembled WGS sequence"/>
</dbReference>
<dbReference type="STRING" id="490629.SAMN05216266_110153"/>
<gene>
    <name evidence="2" type="ORF">SAMN05216266_110153</name>
</gene>
<protein>
    <submittedName>
        <fullName evidence="2">Heme-degrading monooxygenase HmoA</fullName>
    </submittedName>
</protein>
<reference evidence="3" key="1">
    <citation type="submission" date="2016-10" db="EMBL/GenBank/DDBJ databases">
        <authorList>
            <person name="Varghese N."/>
            <person name="Submissions S."/>
        </authorList>
    </citation>
    <scope>NUCLEOTIDE SEQUENCE [LARGE SCALE GENOMIC DNA]</scope>
    <source>
        <strain evidence="3">CGMCC 4.3568</strain>
    </source>
</reference>
<accession>A0A1I1AY03</accession>
<proteinExistence type="predicted"/>
<dbReference type="Gene3D" id="3.30.70.100">
    <property type="match status" value="1"/>
</dbReference>
<dbReference type="Pfam" id="PF03992">
    <property type="entry name" value="ABM"/>
    <property type="match status" value="1"/>
</dbReference>
<dbReference type="RefSeq" id="WP_091674419.1">
    <property type="nucleotide sequence ID" value="NZ_FOKG01000010.1"/>
</dbReference>
<organism evidence="2 3">
    <name type="scientific">Amycolatopsis marina</name>
    <dbReference type="NCBI Taxonomy" id="490629"/>
    <lineage>
        <taxon>Bacteria</taxon>
        <taxon>Bacillati</taxon>
        <taxon>Actinomycetota</taxon>
        <taxon>Actinomycetes</taxon>
        <taxon>Pseudonocardiales</taxon>
        <taxon>Pseudonocardiaceae</taxon>
        <taxon>Amycolatopsis</taxon>
    </lineage>
</organism>
<evidence type="ECO:0000313" key="3">
    <source>
        <dbReference type="Proteomes" id="UP000243799"/>
    </source>
</evidence>
<evidence type="ECO:0000259" key="1">
    <source>
        <dbReference type="Pfam" id="PF03992"/>
    </source>
</evidence>
<dbReference type="InterPro" id="IPR052936">
    <property type="entry name" value="Jasmonate_Hydroxylase-like"/>
</dbReference>
<keyword evidence="3" id="KW-1185">Reference proteome</keyword>
<dbReference type="PANTHER" id="PTHR37811:SF2">
    <property type="entry name" value="ABM DOMAIN-CONTAINING PROTEIN"/>
    <property type="match status" value="1"/>
</dbReference>
<dbReference type="GO" id="GO:0004497">
    <property type="term" value="F:monooxygenase activity"/>
    <property type="evidence" value="ECO:0007669"/>
    <property type="project" value="UniProtKB-KW"/>
</dbReference>
<keyword evidence="2" id="KW-0560">Oxidoreductase</keyword>